<dbReference type="GO" id="GO:0008658">
    <property type="term" value="F:penicillin binding"/>
    <property type="evidence" value="ECO:0007669"/>
    <property type="project" value="InterPro"/>
</dbReference>
<dbReference type="GO" id="GO:0009002">
    <property type="term" value="F:serine-type D-Ala-D-Ala carboxypeptidase activity"/>
    <property type="evidence" value="ECO:0007669"/>
    <property type="project" value="UniProtKB-EC"/>
</dbReference>
<evidence type="ECO:0000256" key="10">
    <source>
        <dbReference type="ARBA" id="ARBA00022989"/>
    </source>
</evidence>
<dbReference type="EMBL" id="CP162551">
    <property type="protein sequence ID" value="XDI37410.1"/>
    <property type="molecule type" value="Genomic_DNA"/>
</dbReference>
<comment type="catalytic activity">
    <reaction evidence="13">
        <text>Preferential cleavage: (Ac)2-L-Lys-D-Ala-|-D-Ala. Also transpeptidation of peptidyl-alanyl moieties that are N-acyl substituents of D-alanine.</text>
        <dbReference type="EC" id="3.4.16.4"/>
    </reaction>
</comment>
<dbReference type="PANTHER" id="PTHR30627">
    <property type="entry name" value="PEPTIDOGLYCAN D,D-TRANSPEPTIDASE"/>
    <property type="match status" value="1"/>
</dbReference>
<dbReference type="Gene3D" id="3.40.710.10">
    <property type="entry name" value="DD-peptidase/beta-lactamase superfamily"/>
    <property type="match status" value="1"/>
</dbReference>
<evidence type="ECO:0000256" key="5">
    <source>
        <dbReference type="ARBA" id="ARBA00012448"/>
    </source>
</evidence>
<dbReference type="InterPro" id="IPR005311">
    <property type="entry name" value="PBP_dimer"/>
</dbReference>
<evidence type="ECO:0000256" key="6">
    <source>
        <dbReference type="ARBA" id="ARBA00022475"/>
    </source>
</evidence>
<dbReference type="InterPro" id="IPR036138">
    <property type="entry name" value="PBP_dimer_sf"/>
</dbReference>
<dbReference type="RefSeq" id="WP_368504760.1">
    <property type="nucleotide sequence ID" value="NZ_CP162551.1"/>
</dbReference>
<evidence type="ECO:0000256" key="7">
    <source>
        <dbReference type="ARBA" id="ARBA00022692"/>
    </source>
</evidence>
<sequence>MGKNKLKKKGHVPARLNMLFLAVFILFSALILRLGMVQIVQGEDFEKIIDRTSQTTARIDAPRGLMLDRYGHTVVDNQLELSVTYTNPSRGTSSETMLEVARDLSELIDVDTSRITERDRKDFWLLLQDRERRFELVTQEERSQLEGPSEEYQLEIDRITDELLAELSEQDERVMAIFREMSRGYANTPQRIKRGITDEEANIISENLDQLPGIDILRDSRRNYVYGEAFKTIFGRTGSIPREQLDYYLSRGYDRSDIIGTSYLETEYEDVLRGQKAVMESITTSTGGEIERSVNEQPGQRGNDLVLTLDMEMQQKLDEIISEEINRGRSEFINERTAYAVMMDPQTGDILAMSGYKDGEPKDQIGNVTNTFVMGSAVKGASVLTGYETGVISPGQTLFDRPIYLPGSTQPKRSYTPMGYVNDIKALERSSNVYMFEIAMKMAGFNYGSSRTFNTSRTLEALDETRYYFNQFGLGAETGIDLPGSSTGYQGALQDPGNFLDFMIGQFDTYTPMQLAQYVSTIANDGYRVKPRLVSEVREPSVVPDQPGAVLHKFEPTILNRVDMSDADLNRVQQGFYQVMNGSQGTAAGTFRNTSYNPAGKTGTAQVRVAVGTGANRQLKNGNNQIMVGYAPYDNPEVAFAIVVPDTVVDNRANFAQSIGKKMLDEYFDLKEERNGPIKADEPILEEIEDE</sequence>
<evidence type="ECO:0000313" key="16">
    <source>
        <dbReference type="EMBL" id="XDI37410.1"/>
    </source>
</evidence>
<gene>
    <name evidence="16" type="ORF">AB3N04_03580</name>
</gene>
<evidence type="ECO:0000256" key="11">
    <source>
        <dbReference type="ARBA" id="ARBA00023136"/>
    </source>
</evidence>
<evidence type="ECO:0000259" key="15">
    <source>
        <dbReference type="Pfam" id="PF03717"/>
    </source>
</evidence>
<reference evidence="16" key="1">
    <citation type="submission" date="2024-07" db="EMBL/GenBank/DDBJ databases">
        <title>Identification and characteristics of an arsenic-resistant bacterial isolate, which belongs to a novel species.</title>
        <authorList>
            <person name="Juszczyk A."/>
            <person name="Kowalczyk A."/>
            <person name="Was K."/>
            <person name="Kosowicz W."/>
            <person name="Budzyn A."/>
            <person name="Latowski D."/>
        </authorList>
    </citation>
    <scope>NUCLEOTIDE SEQUENCE</scope>
    <source>
        <strain evidence="16">As8PL</strain>
    </source>
</reference>
<dbReference type="Gene3D" id="1.10.10.1230">
    <property type="entry name" value="Penicillin-binding protein, N-terminal non-catalytic domain, head sub-domain"/>
    <property type="match status" value="1"/>
</dbReference>
<evidence type="ECO:0000256" key="4">
    <source>
        <dbReference type="ARBA" id="ARBA00007171"/>
    </source>
</evidence>
<evidence type="ECO:0000256" key="8">
    <source>
        <dbReference type="ARBA" id="ARBA00022960"/>
    </source>
</evidence>
<dbReference type="Gene3D" id="3.90.1310.10">
    <property type="entry name" value="Penicillin-binding protein 2a (Domain 2)"/>
    <property type="match status" value="1"/>
</dbReference>
<keyword evidence="7" id="KW-0812">Transmembrane</keyword>
<keyword evidence="9" id="KW-0573">Peptidoglycan synthesis</keyword>
<evidence type="ECO:0000256" key="1">
    <source>
        <dbReference type="ARBA" id="ARBA00004167"/>
    </source>
</evidence>
<comment type="similarity">
    <text evidence="4">Belongs to the transpeptidase family.</text>
</comment>
<evidence type="ECO:0000256" key="9">
    <source>
        <dbReference type="ARBA" id="ARBA00022984"/>
    </source>
</evidence>
<dbReference type="AlphaFoldDB" id="A0AB39BV36"/>
<dbReference type="InterPro" id="IPR012338">
    <property type="entry name" value="Beta-lactam/transpept-like"/>
</dbReference>
<keyword evidence="6" id="KW-1003">Cell membrane</keyword>
<keyword evidence="11" id="KW-0472">Membrane</keyword>
<comment type="pathway">
    <text evidence="3">Cell wall biogenesis; peptidoglycan biosynthesis.</text>
</comment>
<accession>A0AB39BV36</accession>
<dbReference type="SUPFAM" id="SSF56601">
    <property type="entry name" value="beta-lactamase/transpeptidase-like"/>
    <property type="match status" value="1"/>
</dbReference>
<dbReference type="PANTHER" id="PTHR30627:SF2">
    <property type="entry name" value="PEPTIDOGLYCAN D,D-TRANSPEPTIDASE MRDA"/>
    <property type="match status" value="1"/>
</dbReference>
<evidence type="ECO:0000256" key="2">
    <source>
        <dbReference type="ARBA" id="ARBA00004236"/>
    </source>
</evidence>
<evidence type="ECO:0000259" key="14">
    <source>
        <dbReference type="Pfam" id="PF00905"/>
    </source>
</evidence>
<feature type="domain" description="Penicillin-binding protein transpeptidase" evidence="14">
    <location>
        <begin position="339"/>
        <end position="650"/>
    </location>
</feature>
<dbReference type="GO" id="GO:0008360">
    <property type="term" value="P:regulation of cell shape"/>
    <property type="evidence" value="ECO:0007669"/>
    <property type="project" value="UniProtKB-KW"/>
</dbReference>
<dbReference type="Pfam" id="PF00905">
    <property type="entry name" value="Transpeptidase"/>
    <property type="match status" value="1"/>
</dbReference>
<evidence type="ECO:0000256" key="12">
    <source>
        <dbReference type="ARBA" id="ARBA00023316"/>
    </source>
</evidence>
<dbReference type="InterPro" id="IPR050515">
    <property type="entry name" value="Beta-lactam/transpept"/>
</dbReference>
<keyword evidence="10" id="KW-1133">Transmembrane helix</keyword>
<evidence type="ECO:0000256" key="3">
    <source>
        <dbReference type="ARBA" id="ARBA00004752"/>
    </source>
</evidence>
<dbReference type="EC" id="3.4.16.4" evidence="5"/>
<dbReference type="InterPro" id="IPR001460">
    <property type="entry name" value="PCN-bd_Tpept"/>
</dbReference>
<dbReference type="GO" id="GO:0071972">
    <property type="term" value="F:peptidoglycan L,D-transpeptidase activity"/>
    <property type="evidence" value="ECO:0007669"/>
    <property type="project" value="TreeGrafter"/>
</dbReference>
<evidence type="ECO:0000256" key="13">
    <source>
        <dbReference type="ARBA" id="ARBA00034000"/>
    </source>
</evidence>
<dbReference type="Pfam" id="PF03717">
    <property type="entry name" value="PBP_dimer"/>
    <property type="match status" value="1"/>
</dbReference>
<dbReference type="SUPFAM" id="SSF56519">
    <property type="entry name" value="Penicillin binding protein dimerisation domain"/>
    <property type="match status" value="1"/>
</dbReference>
<feature type="domain" description="Penicillin-binding protein dimerisation" evidence="15">
    <location>
        <begin position="59"/>
        <end position="291"/>
    </location>
</feature>
<dbReference type="GO" id="GO:0071555">
    <property type="term" value="P:cell wall organization"/>
    <property type="evidence" value="ECO:0007669"/>
    <property type="project" value="UniProtKB-KW"/>
</dbReference>
<protein>
    <recommendedName>
        <fullName evidence="5">serine-type D-Ala-D-Ala carboxypeptidase</fullName>
        <ecNumber evidence="5">3.4.16.4</ecNumber>
    </recommendedName>
</protein>
<dbReference type="GO" id="GO:0009252">
    <property type="term" value="P:peptidoglycan biosynthetic process"/>
    <property type="evidence" value="ECO:0007669"/>
    <property type="project" value="UniProtKB-KW"/>
</dbReference>
<keyword evidence="8" id="KW-0133">Cell shape</keyword>
<name>A0AB39BV36_9BACI</name>
<proteinExistence type="inferred from homology"/>
<organism evidence="16">
    <name type="scientific">Alkalihalophilus sp. As8PL</name>
    <dbReference type="NCBI Taxonomy" id="3237103"/>
    <lineage>
        <taxon>Bacteria</taxon>
        <taxon>Bacillati</taxon>
        <taxon>Bacillota</taxon>
        <taxon>Bacilli</taxon>
        <taxon>Bacillales</taxon>
        <taxon>Bacillaceae</taxon>
        <taxon>Alkalihalophilus</taxon>
    </lineage>
</organism>
<dbReference type="GO" id="GO:0005886">
    <property type="term" value="C:plasma membrane"/>
    <property type="evidence" value="ECO:0007669"/>
    <property type="project" value="UniProtKB-SubCell"/>
</dbReference>
<comment type="subcellular location">
    <subcellularLocation>
        <location evidence="2">Cell membrane</location>
    </subcellularLocation>
    <subcellularLocation>
        <location evidence="1">Membrane</location>
        <topology evidence="1">Single-pass membrane protein</topology>
    </subcellularLocation>
</comment>
<keyword evidence="12" id="KW-0961">Cell wall biogenesis/degradation</keyword>